<evidence type="ECO:0000256" key="1">
    <source>
        <dbReference type="SAM" id="Phobius"/>
    </source>
</evidence>
<keyword evidence="1" id="KW-0812">Transmembrane</keyword>
<keyword evidence="1" id="KW-0472">Membrane</keyword>
<gene>
    <name evidence="2" type="ORF">U9M73_20705</name>
</gene>
<sequence length="96" mass="11192">MDKSLQVMIVNILIHIGIIFFIFPTNIRHRGDVHAQPDQSEGVDLANTGELRTKIPREKLAHWRSEYFPRLRMDLVVKTTIQNEGNLKTDRINTLR</sequence>
<organism evidence="2 3">
    <name type="scientific">Paenibacillus phoenicis</name>
    <dbReference type="NCBI Taxonomy" id="554117"/>
    <lineage>
        <taxon>Bacteria</taxon>
        <taxon>Bacillati</taxon>
        <taxon>Bacillota</taxon>
        <taxon>Bacilli</taxon>
        <taxon>Bacillales</taxon>
        <taxon>Paenibacillaceae</taxon>
        <taxon>Paenibacillus</taxon>
    </lineage>
</organism>
<protein>
    <submittedName>
        <fullName evidence="2">Uncharacterized protein</fullName>
    </submittedName>
</protein>
<feature type="transmembrane region" description="Helical" evidence="1">
    <location>
        <begin position="6"/>
        <end position="23"/>
    </location>
</feature>
<accession>A0ABU5PQW4</accession>
<dbReference type="RefSeq" id="WP_232282236.1">
    <property type="nucleotide sequence ID" value="NZ_CBCSKM010000004.1"/>
</dbReference>
<comment type="caution">
    <text evidence="2">The sequence shown here is derived from an EMBL/GenBank/DDBJ whole genome shotgun (WGS) entry which is preliminary data.</text>
</comment>
<reference evidence="2 3" key="1">
    <citation type="submission" date="2023-12" db="EMBL/GenBank/DDBJ databases">
        <title>Whole genome sequencing of Paenibacillus phoenicis isolated from the Phoenix Mars Lander spacecraft assembly facility.</title>
        <authorList>
            <person name="Garcia A."/>
            <person name="Venkateswaran K."/>
        </authorList>
    </citation>
    <scope>NUCLEOTIDE SEQUENCE [LARGE SCALE GENOMIC DNA]</scope>
    <source>
        <strain evidence="2 3">3PO2SA</strain>
    </source>
</reference>
<keyword evidence="1" id="KW-1133">Transmembrane helix</keyword>
<evidence type="ECO:0000313" key="2">
    <source>
        <dbReference type="EMBL" id="MEA3572351.1"/>
    </source>
</evidence>
<proteinExistence type="predicted"/>
<dbReference type="EMBL" id="JAYERP010000001">
    <property type="protein sequence ID" value="MEA3572351.1"/>
    <property type="molecule type" value="Genomic_DNA"/>
</dbReference>
<evidence type="ECO:0000313" key="3">
    <source>
        <dbReference type="Proteomes" id="UP001292216"/>
    </source>
</evidence>
<dbReference type="Proteomes" id="UP001292216">
    <property type="component" value="Unassembled WGS sequence"/>
</dbReference>
<name>A0ABU5PQW4_9BACL</name>
<keyword evidence="3" id="KW-1185">Reference proteome</keyword>